<feature type="compositionally biased region" description="Low complexity" evidence="5">
    <location>
        <begin position="227"/>
        <end position="237"/>
    </location>
</feature>
<dbReference type="GO" id="GO:0006412">
    <property type="term" value="P:translation"/>
    <property type="evidence" value="ECO:0007669"/>
    <property type="project" value="InterPro"/>
</dbReference>
<sequence length="237" mass="26468">MKLNIAYPSTGAQKKINIDDKNRVRCFMEKRMGQEVVADTLGDEFKGYVFKITGGNDAEGFPMMQGVAVPHRVRLLLNADSGCYKPGRDGERKRKSVRGCIVAEDIASLQLIIVKKGDTEIPGLTDVNIPSRKGPKRANHIRALFKLNKEDDVRRFVIRNDLPATDKRKAKSKAPKIQRLVTPVTIRRRKTIRAKKAAAHKKAAEEAQAFAKLVAQRHQAKQKRSSKASSKVAKSDK</sequence>
<evidence type="ECO:0000256" key="4">
    <source>
        <dbReference type="PIRNR" id="PIRNR002129"/>
    </source>
</evidence>
<gene>
    <name evidence="6" type="ORF">CYY_006822</name>
</gene>
<dbReference type="Pfam" id="PF01092">
    <property type="entry name" value="Ribosomal_S6e"/>
    <property type="match status" value="1"/>
</dbReference>
<dbReference type="Gene3D" id="1.20.5.2650">
    <property type="match status" value="1"/>
</dbReference>
<dbReference type="GO" id="GO:0005840">
    <property type="term" value="C:ribosome"/>
    <property type="evidence" value="ECO:0007669"/>
    <property type="project" value="UniProtKB-KW"/>
</dbReference>
<evidence type="ECO:0000256" key="2">
    <source>
        <dbReference type="ARBA" id="ARBA00022980"/>
    </source>
</evidence>
<evidence type="ECO:0000313" key="7">
    <source>
        <dbReference type="Proteomes" id="UP000695562"/>
    </source>
</evidence>
<dbReference type="GO" id="GO:1990904">
    <property type="term" value="C:ribonucleoprotein complex"/>
    <property type="evidence" value="ECO:0007669"/>
    <property type="project" value="UniProtKB-KW"/>
</dbReference>
<keyword evidence="3 4" id="KW-0687">Ribonucleoprotein</keyword>
<evidence type="ECO:0000256" key="1">
    <source>
        <dbReference type="ARBA" id="ARBA00009312"/>
    </source>
</evidence>
<organism evidence="6 7">
    <name type="scientific">Polysphondylium violaceum</name>
    <dbReference type="NCBI Taxonomy" id="133409"/>
    <lineage>
        <taxon>Eukaryota</taxon>
        <taxon>Amoebozoa</taxon>
        <taxon>Evosea</taxon>
        <taxon>Eumycetozoa</taxon>
        <taxon>Dictyostelia</taxon>
        <taxon>Dictyosteliales</taxon>
        <taxon>Dictyosteliaceae</taxon>
        <taxon>Polysphondylium</taxon>
    </lineage>
</organism>
<dbReference type="Proteomes" id="UP000695562">
    <property type="component" value="Unassembled WGS sequence"/>
</dbReference>
<comment type="similarity">
    <text evidence="1 4">Belongs to the eukaryotic ribosomal protein eS6 family.</text>
</comment>
<accession>A0A8J4PRV6</accession>
<evidence type="ECO:0000256" key="3">
    <source>
        <dbReference type="ARBA" id="ARBA00023274"/>
    </source>
</evidence>
<evidence type="ECO:0000313" key="6">
    <source>
        <dbReference type="EMBL" id="KAF2071855.1"/>
    </source>
</evidence>
<keyword evidence="7" id="KW-1185">Reference proteome</keyword>
<protein>
    <recommendedName>
        <fullName evidence="4">40S ribosomal protein S6</fullName>
    </recommendedName>
</protein>
<dbReference type="PROSITE" id="PS00578">
    <property type="entry name" value="RIBOSOMAL_S6E"/>
    <property type="match status" value="1"/>
</dbReference>
<reference evidence="6" key="1">
    <citation type="submission" date="2020-01" db="EMBL/GenBank/DDBJ databases">
        <title>Development of genomics and gene disruption for Polysphondylium violaceum indicates a role for the polyketide synthase stlB in stalk morphogenesis.</title>
        <authorList>
            <person name="Narita B."/>
            <person name="Kawabe Y."/>
            <person name="Kin K."/>
            <person name="Saito T."/>
            <person name="Gibbs R."/>
            <person name="Kuspa A."/>
            <person name="Muzny D."/>
            <person name="Queller D."/>
            <person name="Richards S."/>
            <person name="Strassman J."/>
            <person name="Sucgang R."/>
            <person name="Worley K."/>
            <person name="Schaap P."/>
        </authorList>
    </citation>
    <scope>NUCLEOTIDE SEQUENCE</scope>
    <source>
        <strain evidence="6">QSvi11</strain>
    </source>
</reference>
<dbReference type="OrthoDB" id="10260596at2759"/>
<dbReference type="InterPro" id="IPR014401">
    <property type="entry name" value="Ribosomal_eS6-like"/>
</dbReference>
<name>A0A8J4PRV6_9MYCE</name>
<dbReference type="GO" id="GO:0003735">
    <property type="term" value="F:structural constituent of ribosome"/>
    <property type="evidence" value="ECO:0007669"/>
    <property type="project" value="InterPro"/>
</dbReference>
<dbReference type="PANTHER" id="PTHR11502">
    <property type="entry name" value="40S RIBOSOMAL PROTEIN S6"/>
    <property type="match status" value="1"/>
</dbReference>
<dbReference type="InterPro" id="IPR018282">
    <property type="entry name" value="Ribosomal_eS6_CS"/>
</dbReference>
<dbReference type="EMBL" id="AJWJ01000332">
    <property type="protein sequence ID" value="KAF2071855.1"/>
    <property type="molecule type" value="Genomic_DNA"/>
</dbReference>
<dbReference type="PIRSF" id="PIRSF002129">
    <property type="entry name" value="Ribosom_S6_euk"/>
    <property type="match status" value="1"/>
</dbReference>
<comment type="caution">
    <text evidence="6">The sequence shown here is derived from an EMBL/GenBank/DDBJ whole genome shotgun (WGS) entry which is preliminary data.</text>
</comment>
<feature type="region of interest" description="Disordered" evidence="5">
    <location>
        <begin position="214"/>
        <end position="237"/>
    </location>
</feature>
<dbReference type="InterPro" id="IPR001377">
    <property type="entry name" value="Ribosomal_eS6"/>
</dbReference>
<dbReference type="SMART" id="SM01405">
    <property type="entry name" value="Ribosomal_S6e"/>
    <property type="match status" value="1"/>
</dbReference>
<evidence type="ECO:0000256" key="5">
    <source>
        <dbReference type="SAM" id="MobiDB-lite"/>
    </source>
</evidence>
<dbReference type="AlphaFoldDB" id="A0A8J4PRV6"/>
<proteinExistence type="inferred from homology"/>
<keyword evidence="2 4" id="KW-0689">Ribosomal protein</keyword>